<accession>A0A1A9ZK32</accession>
<keyword evidence="1" id="KW-0812">Transmembrane</keyword>
<evidence type="ECO:0000313" key="2">
    <source>
        <dbReference type="EnsemblMetazoa" id="GPAI017312-PA"/>
    </source>
</evidence>
<evidence type="ECO:0000313" key="3">
    <source>
        <dbReference type="Proteomes" id="UP000092445"/>
    </source>
</evidence>
<evidence type="ECO:0000256" key="1">
    <source>
        <dbReference type="SAM" id="Phobius"/>
    </source>
</evidence>
<dbReference type="Proteomes" id="UP000092445">
    <property type="component" value="Unassembled WGS sequence"/>
</dbReference>
<reference evidence="2" key="2">
    <citation type="submission" date="2020-05" db="UniProtKB">
        <authorList>
            <consortium name="EnsemblMetazoa"/>
        </authorList>
    </citation>
    <scope>IDENTIFICATION</scope>
    <source>
        <strain evidence="2">IAEA</strain>
    </source>
</reference>
<name>A0A1A9ZK32_GLOPL</name>
<dbReference type="AlphaFoldDB" id="A0A1A9ZK32"/>
<dbReference type="EnsemblMetazoa" id="GPAI017312-RA">
    <property type="protein sequence ID" value="GPAI017312-PA"/>
    <property type="gene ID" value="GPAI017312"/>
</dbReference>
<keyword evidence="3" id="KW-1185">Reference proteome</keyword>
<protein>
    <submittedName>
        <fullName evidence="2">Uncharacterized protein</fullName>
    </submittedName>
</protein>
<sequence>MADDLVVMLFIVTKTSLCLVLNIWRDNGLRGHIKCVLMTTSKTTTKKETKNLIVETEEAAKKSKRPSRYLLGQFMSSSWDPTKIEVTNFWTLCIESQREACLDWHISELTQL</sequence>
<proteinExistence type="predicted"/>
<keyword evidence="1" id="KW-0472">Membrane</keyword>
<reference evidence="3" key="1">
    <citation type="submission" date="2014-03" db="EMBL/GenBank/DDBJ databases">
        <authorList>
            <person name="Aksoy S."/>
            <person name="Warren W."/>
            <person name="Wilson R.K."/>
        </authorList>
    </citation>
    <scope>NUCLEOTIDE SEQUENCE [LARGE SCALE GENOMIC DNA]</scope>
    <source>
        <strain evidence="3">IAEA</strain>
    </source>
</reference>
<feature type="transmembrane region" description="Helical" evidence="1">
    <location>
        <begin position="6"/>
        <end position="24"/>
    </location>
</feature>
<keyword evidence="1" id="KW-1133">Transmembrane helix</keyword>
<dbReference type="VEuPathDB" id="VectorBase:GPAI017312"/>
<organism evidence="2 3">
    <name type="scientific">Glossina pallidipes</name>
    <name type="common">Tsetse fly</name>
    <dbReference type="NCBI Taxonomy" id="7398"/>
    <lineage>
        <taxon>Eukaryota</taxon>
        <taxon>Metazoa</taxon>
        <taxon>Ecdysozoa</taxon>
        <taxon>Arthropoda</taxon>
        <taxon>Hexapoda</taxon>
        <taxon>Insecta</taxon>
        <taxon>Pterygota</taxon>
        <taxon>Neoptera</taxon>
        <taxon>Endopterygota</taxon>
        <taxon>Diptera</taxon>
        <taxon>Brachycera</taxon>
        <taxon>Muscomorpha</taxon>
        <taxon>Hippoboscoidea</taxon>
        <taxon>Glossinidae</taxon>
        <taxon>Glossina</taxon>
    </lineage>
</organism>